<dbReference type="Pfam" id="PF25398">
    <property type="entry name" value="CUX1_N"/>
    <property type="match status" value="1"/>
</dbReference>
<reference evidence="4" key="1">
    <citation type="submission" date="2025-08" db="UniProtKB">
        <authorList>
            <consortium name="Ensembl"/>
        </authorList>
    </citation>
    <scope>IDENTIFICATION</scope>
</reference>
<reference evidence="4" key="2">
    <citation type="submission" date="2025-09" db="UniProtKB">
        <authorList>
            <consortium name="Ensembl"/>
        </authorList>
    </citation>
    <scope>IDENTIFICATION</scope>
</reference>
<dbReference type="GeneTree" id="ENSGT00940000159751"/>
<evidence type="ECO:0000259" key="3">
    <source>
        <dbReference type="Pfam" id="PF25398"/>
    </source>
</evidence>
<evidence type="ECO:0000256" key="2">
    <source>
        <dbReference type="SAM" id="Coils"/>
    </source>
</evidence>
<feature type="coiled-coil region" evidence="2">
    <location>
        <begin position="150"/>
        <end position="183"/>
    </location>
</feature>
<dbReference type="PANTHER" id="PTHR14043:SF2">
    <property type="entry name" value="HOMEOBOX PROTEIN CUT"/>
    <property type="match status" value="1"/>
</dbReference>
<name>A0A8C4Q6C3_EPTBU</name>
<feature type="domain" description="Cux N-terminal" evidence="3">
    <location>
        <begin position="48"/>
        <end position="156"/>
    </location>
</feature>
<keyword evidence="1 2" id="KW-0175">Coiled coil</keyword>
<accession>A0A8C4Q6C3</accession>
<proteinExistence type="predicted"/>
<evidence type="ECO:0000313" key="5">
    <source>
        <dbReference type="Proteomes" id="UP000694388"/>
    </source>
</evidence>
<sequence>MCYALRERIALAETARRLRDDAAGPGRVSAPARLAANIASISLKMAAKRGSMFQYWEKFDLQRLQRELGATAVELASRQEGSEESRRHLVEQSRDFKRSAPEELKKLAAPLLKSFQAEIDSLLWRSREAEAAFLNVSKRIAEAPDPTLHLERLEETLERLQDVEAANQQLSEALEREVTCQREHADRDRRLREAQLGLAAKLAETERHTRNLQAGG</sequence>
<evidence type="ECO:0000256" key="1">
    <source>
        <dbReference type="ARBA" id="ARBA00023054"/>
    </source>
</evidence>
<keyword evidence="5" id="KW-1185">Reference proteome</keyword>
<dbReference type="GO" id="GO:0005634">
    <property type="term" value="C:nucleus"/>
    <property type="evidence" value="ECO:0007669"/>
    <property type="project" value="TreeGrafter"/>
</dbReference>
<protein>
    <recommendedName>
        <fullName evidence="3">Cux N-terminal domain-containing protein</fullName>
    </recommendedName>
</protein>
<dbReference type="InterPro" id="IPR057476">
    <property type="entry name" value="Cux_N"/>
</dbReference>
<dbReference type="Ensembl" id="ENSEBUT00000011245.1">
    <property type="protein sequence ID" value="ENSEBUP00000010694.1"/>
    <property type="gene ID" value="ENSEBUG00000006882.1"/>
</dbReference>
<dbReference type="Proteomes" id="UP000694388">
    <property type="component" value="Unplaced"/>
</dbReference>
<dbReference type="AlphaFoldDB" id="A0A8C4Q6C3"/>
<dbReference type="GO" id="GO:0000977">
    <property type="term" value="F:RNA polymerase II transcription regulatory region sequence-specific DNA binding"/>
    <property type="evidence" value="ECO:0007669"/>
    <property type="project" value="TreeGrafter"/>
</dbReference>
<dbReference type="GO" id="GO:0000981">
    <property type="term" value="F:DNA-binding transcription factor activity, RNA polymerase II-specific"/>
    <property type="evidence" value="ECO:0007669"/>
    <property type="project" value="TreeGrafter"/>
</dbReference>
<evidence type="ECO:0000313" key="4">
    <source>
        <dbReference type="Ensembl" id="ENSEBUP00000010694.1"/>
    </source>
</evidence>
<organism evidence="4 5">
    <name type="scientific">Eptatretus burgeri</name>
    <name type="common">Inshore hagfish</name>
    <dbReference type="NCBI Taxonomy" id="7764"/>
    <lineage>
        <taxon>Eukaryota</taxon>
        <taxon>Metazoa</taxon>
        <taxon>Chordata</taxon>
        <taxon>Craniata</taxon>
        <taxon>Vertebrata</taxon>
        <taxon>Cyclostomata</taxon>
        <taxon>Myxini</taxon>
        <taxon>Myxiniformes</taxon>
        <taxon>Myxinidae</taxon>
        <taxon>Eptatretinae</taxon>
        <taxon>Eptatretus</taxon>
    </lineage>
</organism>
<dbReference type="PANTHER" id="PTHR14043">
    <property type="entry name" value="CCAAT DISPLACEMENT PROTEIN-RELATED"/>
    <property type="match status" value="1"/>
</dbReference>